<evidence type="ECO:0000313" key="1">
    <source>
        <dbReference type="EMBL" id="DAF91283.1"/>
    </source>
</evidence>
<organism evidence="1">
    <name type="scientific">Siphoviridae sp. ctij073</name>
    <dbReference type="NCBI Taxonomy" id="2825625"/>
    <lineage>
        <taxon>Viruses</taxon>
        <taxon>Duplodnaviria</taxon>
        <taxon>Heunggongvirae</taxon>
        <taxon>Uroviricota</taxon>
        <taxon>Caudoviricetes</taxon>
    </lineage>
</organism>
<dbReference type="EMBL" id="BK016048">
    <property type="protein sequence ID" value="DAF91283.1"/>
    <property type="molecule type" value="Genomic_DNA"/>
</dbReference>
<accession>A0A8S5UA12</accession>
<protein>
    <submittedName>
        <fullName evidence="1">Uncharacterized protein</fullName>
    </submittedName>
</protein>
<name>A0A8S5UA12_9CAUD</name>
<sequence>MRICTDDQADSVCGAMRPQGCLLRGVGIFSTGAAG</sequence>
<proteinExistence type="predicted"/>
<reference evidence="1" key="1">
    <citation type="journal article" date="2021" name="Proc. Natl. Acad. Sci. U.S.A.">
        <title>A Catalog of Tens of Thousands of Viruses from Human Metagenomes Reveals Hidden Associations with Chronic Diseases.</title>
        <authorList>
            <person name="Tisza M.J."/>
            <person name="Buck C.B."/>
        </authorList>
    </citation>
    <scope>NUCLEOTIDE SEQUENCE</scope>
    <source>
        <strain evidence="1">Ctij073</strain>
    </source>
</reference>